<dbReference type="InterPro" id="IPR003115">
    <property type="entry name" value="ParB_N"/>
</dbReference>
<dbReference type="PANTHER" id="PTHR33375:SF1">
    <property type="entry name" value="CHROMOSOME-PARTITIONING PROTEIN PARB-RELATED"/>
    <property type="match status" value="1"/>
</dbReference>
<protein>
    <recommendedName>
        <fullName evidence="1">ParB-like N-terminal domain-containing protein</fullName>
    </recommendedName>
</protein>
<dbReference type="PANTHER" id="PTHR33375">
    <property type="entry name" value="CHROMOSOME-PARTITIONING PROTEIN PARB-RELATED"/>
    <property type="match status" value="1"/>
</dbReference>
<dbReference type="InterPro" id="IPR036086">
    <property type="entry name" value="ParB/Sulfiredoxin_sf"/>
</dbReference>
<dbReference type="SMART" id="SM00470">
    <property type="entry name" value="ParB"/>
    <property type="match status" value="1"/>
</dbReference>
<organism evidence="2">
    <name type="scientific">marine metagenome</name>
    <dbReference type="NCBI Taxonomy" id="408172"/>
    <lineage>
        <taxon>unclassified sequences</taxon>
        <taxon>metagenomes</taxon>
        <taxon>ecological metagenomes</taxon>
    </lineage>
</organism>
<proteinExistence type="predicted"/>
<name>A0A383ADI2_9ZZZZ</name>
<dbReference type="SUPFAM" id="SSF110849">
    <property type="entry name" value="ParB/Sulfiredoxin"/>
    <property type="match status" value="1"/>
</dbReference>
<evidence type="ECO:0000313" key="2">
    <source>
        <dbReference type="EMBL" id="SVE05877.1"/>
    </source>
</evidence>
<dbReference type="Pfam" id="PF02195">
    <property type="entry name" value="ParB_N"/>
    <property type="match status" value="1"/>
</dbReference>
<dbReference type="InterPro" id="IPR004437">
    <property type="entry name" value="ParB/RepB/Spo0J"/>
</dbReference>
<dbReference type="NCBIfam" id="TIGR00180">
    <property type="entry name" value="parB_part"/>
    <property type="match status" value="1"/>
</dbReference>
<dbReference type="GO" id="GO:0007059">
    <property type="term" value="P:chromosome segregation"/>
    <property type="evidence" value="ECO:0007669"/>
    <property type="project" value="TreeGrafter"/>
</dbReference>
<dbReference type="Gene3D" id="3.90.1530.10">
    <property type="entry name" value="Conserved hypothetical protein from pyrococcus furiosus pfu- 392566-001, ParB domain"/>
    <property type="match status" value="1"/>
</dbReference>
<reference evidence="2" key="1">
    <citation type="submission" date="2018-05" db="EMBL/GenBank/DDBJ databases">
        <authorList>
            <person name="Lanie J.A."/>
            <person name="Ng W.-L."/>
            <person name="Kazmierczak K.M."/>
            <person name="Andrzejewski T.M."/>
            <person name="Davidsen T.M."/>
            <person name="Wayne K.J."/>
            <person name="Tettelin H."/>
            <person name="Glass J.I."/>
            <person name="Rusch D."/>
            <person name="Podicherti R."/>
            <person name="Tsui H.-C.T."/>
            <person name="Winkler M.E."/>
        </authorList>
    </citation>
    <scope>NUCLEOTIDE SEQUENCE</scope>
</reference>
<sequence length="141" mass="15334">MDALLGTGAKQEAIEQETGVGVTDEVAKSSLQSSNIAQIAIDKIIRNPEQPRTVFQENLLEELTESIRQHGVIQPIIVSQSPGNGYVLIAGERRLQAAKRAGFTDIPVVIRESTNVELLELALVENLQRADLNSLEEASAF</sequence>
<dbReference type="AlphaFoldDB" id="A0A383ADI2"/>
<dbReference type="GO" id="GO:0005694">
    <property type="term" value="C:chromosome"/>
    <property type="evidence" value="ECO:0007669"/>
    <property type="project" value="TreeGrafter"/>
</dbReference>
<dbReference type="InterPro" id="IPR050336">
    <property type="entry name" value="Chromosome_partition/occlusion"/>
</dbReference>
<gene>
    <name evidence="2" type="ORF">METZ01_LOCUS458731</name>
</gene>
<dbReference type="CDD" id="cd16393">
    <property type="entry name" value="SPO0J_N"/>
    <property type="match status" value="1"/>
</dbReference>
<feature type="non-terminal residue" evidence="2">
    <location>
        <position position="141"/>
    </location>
</feature>
<dbReference type="EMBL" id="UINC01191302">
    <property type="protein sequence ID" value="SVE05877.1"/>
    <property type="molecule type" value="Genomic_DNA"/>
</dbReference>
<dbReference type="GO" id="GO:0003677">
    <property type="term" value="F:DNA binding"/>
    <property type="evidence" value="ECO:0007669"/>
    <property type="project" value="InterPro"/>
</dbReference>
<evidence type="ECO:0000259" key="1">
    <source>
        <dbReference type="SMART" id="SM00470"/>
    </source>
</evidence>
<feature type="domain" description="ParB-like N-terminal" evidence="1">
    <location>
        <begin position="37"/>
        <end position="127"/>
    </location>
</feature>
<accession>A0A383ADI2</accession>